<dbReference type="EMBL" id="RIBY02002556">
    <property type="protein sequence ID" value="KAH9809502.1"/>
    <property type="molecule type" value="Genomic_DNA"/>
</dbReference>
<accession>A0A9W7SI24</accession>
<proteinExistence type="predicted"/>
<comment type="caution">
    <text evidence="1">The sequence shown here is derived from an EMBL/GenBank/DDBJ whole genome shotgun (WGS) entry which is preliminary data.</text>
</comment>
<evidence type="ECO:0000313" key="1">
    <source>
        <dbReference type="EMBL" id="KAH9809502.1"/>
    </source>
</evidence>
<reference evidence="1 2" key="1">
    <citation type="journal article" date="2018" name="IMA Fungus">
        <title>IMA Genome-F 10: Nine draft genome sequences of Claviceps purpurea s.lat., including C. arundinis, C. humidiphila, and C. cf. spartinae, pseudomolecules for the pitch canker pathogen Fusarium circinatum, draft genome of Davidsoniella eucalypti, Grosmannia galeiformis, Quambalaria eucalypti, and Teratosphaeria destructans.</title>
        <authorList>
            <person name="Wingfield B.D."/>
            <person name="Liu M."/>
            <person name="Nguyen H.D."/>
            <person name="Lane F.A."/>
            <person name="Morgan S.W."/>
            <person name="De Vos L."/>
            <person name="Wilken P.M."/>
            <person name="Duong T.A."/>
            <person name="Aylward J."/>
            <person name="Coetzee M.P."/>
            <person name="Dadej K."/>
            <person name="De Beer Z.W."/>
            <person name="Findlay W."/>
            <person name="Havenga M."/>
            <person name="Kolarik M."/>
            <person name="Menzies J.G."/>
            <person name="Naidoo K."/>
            <person name="Pochopski O."/>
            <person name="Shoukouhi P."/>
            <person name="Santana Q.C."/>
            <person name="Seifert K.A."/>
            <person name="Soal N."/>
            <person name="Steenkamp E.T."/>
            <person name="Tatham C.T."/>
            <person name="van der Nest M.A."/>
            <person name="Wingfield M.J."/>
        </authorList>
    </citation>
    <scope>NUCLEOTIDE SEQUENCE [LARGE SCALE GENOMIC DNA]</scope>
    <source>
        <strain evidence="1">CMW44962</strain>
    </source>
</reference>
<protein>
    <submittedName>
        <fullName evidence="1">Uncharacterized protein</fullName>
    </submittedName>
</protein>
<sequence length="168" mass="18042">LDVVGLLQEAFVKGAGTRVVVRLLRFLLFEVDVGFPQQLGHVEDGLLGREFEDGARAVGVLQQAFELGEVDPGLADAGVPFDPFFVEGAAAHEFEESRLHVDVGAEELVLGTHADGQAHCLSCLGEVLLSEVEVGFEDPDFGEGELFMRDEFQCFGVDLAGALRVAVL</sequence>
<feature type="non-terminal residue" evidence="1">
    <location>
        <position position="1"/>
    </location>
</feature>
<dbReference type="AlphaFoldDB" id="A0A9W7SI24"/>
<keyword evidence="2" id="KW-1185">Reference proteome</keyword>
<evidence type="ECO:0000313" key="2">
    <source>
        <dbReference type="Proteomes" id="UP001138500"/>
    </source>
</evidence>
<name>A0A9W7SI24_9PEZI</name>
<gene>
    <name evidence="1" type="ORF">Tdes44962_MAKER06109</name>
</gene>
<reference evidence="1 2" key="2">
    <citation type="journal article" date="2021" name="Curr. Genet.">
        <title>Genetic response to nitrogen starvation in the aggressive Eucalyptus foliar pathogen Teratosphaeria destructans.</title>
        <authorList>
            <person name="Havenga M."/>
            <person name="Wingfield B.D."/>
            <person name="Wingfield M.J."/>
            <person name="Dreyer L.L."/>
            <person name="Roets F."/>
            <person name="Aylward J."/>
        </authorList>
    </citation>
    <scope>NUCLEOTIDE SEQUENCE [LARGE SCALE GENOMIC DNA]</scope>
    <source>
        <strain evidence="1">CMW44962</strain>
    </source>
</reference>
<dbReference type="Proteomes" id="UP001138500">
    <property type="component" value="Unassembled WGS sequence"/>
</dbReference>
<organism evidence="1 2">
    <name type="scientific">Teratosphaeria destructans</name>
    <dbReference type="NCBI Taxonomy" id="418781"/>
    <lineage>
        <taxon>Eukaryota</taxon>
        <taxon>Fungi</taxon>
        <taxon>Dikarya</taxon>
        <taxon>Ascomycota</taxon>
        <taxon>Pezizomycotina</taxon>
        <taxon>Dothideomycetes</taxon>
        <taxon>Dothideomycetidae</taxon>
        <taxon>Mycosphaerellales</taxon>
        <taxon>Teratosphaeriaceae</taxon>
        <taxon>Teratosphaeria</taxon>
    </lineage>
</organism>